<dbReference type="PANTHER" id="PTHR43031:SF17">
    <property type="entry name" value="SULFURTRANSFERASE YTWF-RELATED"/>
    <property type="match status" value="1"/>
</dbReference>
<organism evidence="2 3">
    <name type="scientific">Deefgea tanakiae</name>
    <dbReference type="NCBI Taxonomy" id="2865840"/>
    <lineage>
        <taxon>Bacteria</taxon>
        <taxon>Pseudomonadati</taxon>
        <taxon>Pseudomonadota</taxon>
        <taxon>Betaproteobacteria</taxon>
        <taxon>Neisseriales</taxon>
        <taxon>Chitinibacteraceae</taxon>
        <taxon>Deefgea</taxon>
    </lineage>
</organism>
<dbReference type="Gene3D" id="3.40.250.10">
    <property type="entry name" value="Rhodanese-like domain"/>
    <property type="match status" value="1"/>
</dbReference>
<dbReference type="SUPFAM" id="SSF52821">
    <property type="entry name" value="Rhodanese/Cell cycle control phosphatase"/>
    <property type="match status" value="1"/>
</dbReference>
<dbReference type="InterPro" id="IPR001763">
    <property type="entry name" value="Rhodanese-like_dom"/>
</dbReference>
<evidence type="ECO:0000259" key="1">
    <source>
        <dbReference type="PROSITE" id="PS50206"/>
    </source>
</evidence>
<accession>A0ABX8ZBP6</accession>
<evidence type="ECO:0000313" key="2">
    <source>
        <dbReference type="EMBL" id="QZA78289.1"/>
    </source>
</evidence>
<dbReference type="PANTHER" id="PTHR43031">
    <property type="entry name" value="FAD-DEPENDENT OXIDOREDUCTASE"/>
    <property type="match status" value="1"/>
</dbReference>
<dbReference type="InterPro" id="IPR036873">
    <property type="entry name" value="Rhodanese-like_dom_sf"/>
</dbReference>
<name>A0ABX8ZBP6_9NEIS</name>
<dbReference type="PROSITE" id="PS50206">
    <property type="entry name" value="RHODANESE_3"/>
    <property type="match status" value="1"/>
</dbReference>
<proteinExistence type="predicted"/>
<dbReference type="EMBL" id="CP081150">
    <property type="protein sequence ID" value="QZA78289.1"/>
    <property type="molecule type" value="Genomic_DNA"/>
</dbReference>
<gene>
    <name evidence="2" type="ORF">K4H28_02410</name>
</gene>
<sequence length="109" mass="12205">MPMQHISPSDLNSWLQDTSRVAPQLLDVREPWEVALCQIAGSQNIPMNHIPSEQTRLDPDATYVVICHHGVRSYQVAGFLERQGFENMINLDGGVAAWADVVDPSMARY</sequence>
<dbReference type="Proteomes" id="UP000825679">
    <property type="component" value="Chromosome"/>
</dbReference>
<dbReference type="Pfam" id="PF00581">
    <property type="entry name" value="Rhodanese"/>
    <property type="match status" value="1"/>
</dbReference>
<protein>
    <submittedName>
        <fullName evidence="2">Sulfurtransferase</fullName>
    </submittedName>
</protein>
<evidence type="ECO:0000313" key="3">
    <source>
        <dbReference type="Proteomes" id="UP000825679"/>
    </source>
</evidence>
<reference evidence="2 3" key="1">
    <citation type="submission" date="2021-08" db="EMBL/GenBank/DDBJ databases">
        <title>complete genome sequencing of Deefgea sp. D25.</title>
        <authorList>
            <person name="Bae J.-W."/>
            <person name="Gim D.-H."/>
        </authorList>
    </citation>
    <scope>NUCLEOTIDE SEQUENCE [LARGE SCALE GENOMIC DNA]</scope>
    <source>
        <strain evidence="2 3">D25</strain>
    </source>
</reference>
<dbReference type="InterPro" id="IPR050229">
    <property type="entry name" value="GlpE_sulfurtransferase"/>
</dbReference>
<feature type="domain" description="Rhodanese" evidence="1">
    <location>
        <begin position="19"/>
        <end position="107"/>
    </location>
</feature>
<keyword evidence="3" id="KW-1185">Reference proteome</keyword>
<dbReference type="SMART" id="SM00450">
    <property type="entry name" value="RHOD"/>
    <property type="match status" value="1"/>
</dbReference>